<dbReference type="Gene3D" id="3.20.20.100">
    <property type="entry name" value="NADP-dependent oxidoreductase domain"/>
    <property type="match status" value="1"/>
</dbReference>
<dbReference type="CDD" id="cd19078">
    <property type="entry name" value="AKR_AKR13C1_2"/>
    <property type="match status" value="1"/>
</dbReference>
<organism evidence="3">
    <name type="scientific">uncultured Dysgonomonas sp</name>
    <dbReference type="NCBI Taxonomy" id="206096"/>
    <lineage>
        <taxon>Bacteria</taxon>
        <taxon>Pseudomonadati</taxon>
        <taxon>Bacteroidota</taxon>
        <taxon>Bacteroidia</taxon>
        <taxon>Bacteroidales</taxon>
        <taxon>Dysgonomonadaceae</taxon>
        <taxon>Dysgonomonas</taxon>
        <taxon>environmental samples</taxon>
    </lineage>
</organism>
<evidence type="ECO:0000313" key="3">
    <source>
        <dbReference type="EMBL" id="SBV91171.1"/>
    </source>
</evidence>
<dbReference type="PANTHER" id="PTHR43625">
    <property type="entry name" value="AFLATOXIN B1 ALDEHYDE REDUCTASE"/>
    <property type="match status" value="1"/>
</dbReference>
<keyword evidence="1" id="KW-0560">Oxidoreductase</keyword>
<dbReference type="PROSITE" id="PS51318">
    <property type="entry name" value="TAT"/>
    <property type="match status" value="1"/>
</dbReference>
<accession>A0A212IVD6</accession>
<proteinExistence type="predicted"/>
<dbReference type="InterPro" id="IPR050791">
    <property type="entry name" value="Aldo-Keto_reductase"/>
</dbReference>
<dbReference type="GO" id="GO:0005737">
    <property type="term" value="C:cytoplasm"/>
    <property type="evidence" value="ECO:0007669"/>
    <property type="project" value="TreeGrafter"/>
</dbReference>
<name>A0A212IVD6_9BACT</name>
<dbReference type="RefSeq" id="WP_296938124.1">
    <property type="nucleotide sequence ID" value="NZ_LT599032.1"/>
</dbReference>
<dbReference type="InterPro" id="IPR006311">
    <property type="entry name" value="TAT_signal"/>
</dbReference>
<sequence length="380" mass="42566">MKRKSDSNQPKELSRRNFFRTGATLGAAICLQPALNSIASAQQIRESNSNFNLSAMNQRRTLGMGKSSMQVSTLGLGCMGMSYHRSAHPSKEMNIALIRNAVEYGVTFFDTAEVYGPFSNEELVGEALLPFRDKVQICTKFGFNFKGNVSSGLNSRPENIRRVVDQSLKRLKTDRIDLLYQHRLDPNVPIEDVAGTVGDLIRQGKVLHYGLCEVNGQIIRRAHVEQPLTAIQSEYSVMWRQPEEEVLTVVEELGIGFVPYSPINRAYLSGSLNEFTKFDQENDNRSTSPTFTPEAMRANLPIINVLYNFGRTRGLTSSQVALAWLLAKKPWIVAIPGTTKLSHLEENLRAIDIKLTPDEIKEIDSAVSNINIAGQRERNY</sequence>
<dbReference type="Pfam" id="PF00248">
    <property type="entry name" value="Aldo_ket_red"/>
    <property type="match status" value="1"/>
</dbReference>
<reference evidence="3" key="1">
    <citation type="submission" date="2016-04" db="EMBL/GenBank/DDBJ databases">
        <authorList>
            <person name="Evans L.H."/>
            <person name="Alamgir A."/>
            <person name="Owens N."/>
            <person name="Weber N.D."/>
            <person name="Virtaneva K."/>
            <person name="Barbian K."/>
            <person name="Babar A."/>
            <person name="Rosenke K."/>
        </authorList>
    </citation>
    <scope>NUCLEOTIDE SEQUENCE</scope>
    <source>
        <strain evidence="3">86-1</strain>
    </source>
</reference>
<evidence type="ECO:0000259" key="2">
    <source>
        <dbReference type="Pfam" id="PF00248"/>
    </source>
</evidence>
<dbReference type="GO" id="GO:0016491">
    <property type="term" value="F:oxidoreductase activity"/>
    <property type="evidence" value="ECO:0007669"/>
    <property type="project" value="UniProtKB-KW"/>
</dbReference>
<dbReference type="AlphaFoldDB" id="A0A212IVD6"/>
<dbReference type="InterPro" id="IPR036812">
    <property type="entry name" value="NAD(P)_OxRdtase_dom_sf"/>
</dbReference>
<evidence type="ECO:0000256" key="1">
    <source>
        <dbReference type="ARBA" id="ARBA00023002"/>
    </source>
</evidence>
<gene>
    <name evidence="3" type="ORF">KL86DYS1_10268</name>
</gene>
<dbReference type="InterPro" id="IPR023210">
    <property type="entry name" value="NADP_OxRdtase_dom"/>
</dbReference>
<dbReference type="SUPFAM" id="SSF51430">
    <property type="entry name" value="NAD(P)-linked oxidoreductase"/>
    <property type="match status" value="1"/>
</dbReference>
<feature type="domain" description="NADP-dependent oxidoreductase" evidence="2">
    <location>
        <begin position="74"/>
        <end position="366"/>
    </location>
</feature>
<dbReference type="PANTHER" id="PTHR43625:SF77">
    <property type="entry name" value="ALDO-KETO REDUCTASE"/>
    <property type="match status" value="1"/>
</dbReference>
<protein>
    <submittedName>
        <fullName evidence="3">Aldo/keto reductase</fullName>
    </submittedName>
</protein>
<dbReference type="EMBL" id="FLUM01000001">
    <property type="protein sequence ID" value="SBV91171.1"/>
    <property type="molecule type" value="Genomic_DNA"/>
</dbReference>